<dbReference type="InterPro" id="IPR027443">
    <property type="entry name" value="IPNS-like_sf"/>
</dbReference>
<proteinExistence type="predicted"/>
<dbReference type="EMBL" id="RWJN01000038">
    <property type="protein sequence ID" value="TCD69586.1"/>
    <property type="molecule type" value="Genomic_DNA"/>
</dbReference>
<comment type="caution">
    <text evidence="1">The sequence shown here is derived from an EMBL/GenBank/DDBJ whole genome shotgun (WGS) entry which is preliminary data.</text>
</comment>
<dbReference type="InterPro" id="IPR010856">
    <property type="entry name" value="Gig2-like"/>
</dbReference>
<evidence type="ECO:0008006" key="3">
    <source>
        <dbReference type="Google" id="ProtNLM"/>
    </source>
</evidence>
<protein>
    <recommendedName>
        <fullName evidence="3">DUF1479 domain protein</fullName>
    </recommendedName>
</protein>
<dbReference type="Pfam" id="PF07350">
    <property type="entry name" value="Gig2-like"/>
    <property type="match status" value="1"/>
</dbReference>
<dbReference type="PANTHER" id="PTHR30613:SF1">
    <property type="entry name" value="DUF1479 DOMAIN PROTEIN (AFU_ORTHOLOGUE AFUA_5G09280)"/>
    <property type="match status" value="1"/>
</dbReference>
<dbReference type="Proteomes" id="UP000292702">
    <property type="component" value="Unassembled WGS sequence"/>
</dbReference>
<dbReference type="SUPFAM" id="SSF51197">
    <property type="entry name" value="Clavaminate synthase-like"/>
    <property type="match status" value="1"/>
</dbReference>
<dbReference type="OrthoDB" id="8249012at2759"/>
<dbReference type="STRING" id="92696.A0A4R0RPF5"/>
<dbReference type="Gene3D" id="2.60.120.330">
    <property type="entry name" value="B-lactam Antibiotic, Isopenicillin N Synthase, Chain"/>
    <property type="match status" value="1"/>
</dbReference>
<evidence type="ECO:0000313" key="1">
    <source>
        <dbReference type="EMBL" id="TCD69586.1"/>
    </source>
</evidence>
<accession>A0A4R0RPF5</accession>
<organism evidence="1 2">
    <name type="scientific">Steccherinum ochraceum</name>
    <dbReference type="NCBI Taxonomy" id="92696"/>
    <lineage>
        <taxon>Eukaryota</taxon>
        <taxon>Fungi</taxon>
        <taxon>Dikarya</taxon>
        <taxon>Basidiomycota</taxon>
        <taxon>Agaricomycotina</taxon>
        <taxon>Agaricomycetes</taxon>
        <taxon>Polyporales</taxon>
        <taxon>Steccherinaceae</taxon>
        <taxon>Steccherinum</taxon>
    </lineage>
</organism>
<dbReference type="AlphaFoldDB" id="A0A4R0RPF5"/>
<gene>
    <name evidence="1" type="ORF">EIP91_007008</name>
</gene>
<dbReference type="PANTHER" id="PTHR30613">
    <property type="entry name" value="UNCHARACTERIZED PROTEIN YBIU-RELATED"/>
    <property type="match status" value="1"/>
</dbReference>
<sequence>MLLLRPARILRQTTLRVPLGILGPSRPLSTATSTPGQVKTDGFDGSLALGRAPKKAGTIEDVFSASLDDVPPLPARFLDLKKELFRGDLVRAWTEVLEELKVVTDEVASRGQEMIPRVEYSDIQHGLTERQIAEIKRTGSVIVKGGVPKEDALAWKQSVRDYAAANAEHVKGSPADKIVFYELYYSKPQISARSHPALINTQRTLLSLWHTSDPTTPVSLSTPISYFDRLRIRPPGPSVFTLGPHIDSGGLERWEDPGFRGCFKEILNGDWRNHDAFDASRRIGIKQDLYNTSGQCSVFRPWQGWTSLSATGPREGTLRLLPFLSLSTAYIMLRPFFRPKLFSRSGQVSLAAEDWEVDLDSTAFPGSEMGKAQGLSDTTHPHLRLNTSMMSIPRVEPGDQVYWHCDLVHAVEAEHTGAADSSVFYIPTIPLTAYNFSYLRDQAARFQDGTPPHDFPGGEGEAAFVGRATPEEVKSIEARRLMGLEPFDIPSNATAGGTRLIKEANSQFKQQNNK</sequence>
<name>A0A4R0RPF5_9APHY</name>
<reference evidence="1 2" key="1">
    <citation type="submission" date="2018-11" db="EMBL/GenBank/DDBJ databases">
        <title>Genome assembly of Steccherinum ochraceum LE-BIN_3174, the white-rot fungus of the Steccherinaceae family (The Residual Polyporoid clade, Polyporales, Basidiomycota).</title>
        <authorList>
            <person name="Fedorova T.V."/>
            <person name="Glazunova O.A."/>
            <person name="Landesman E.O."/>
            <person name="Moiseenko K.V."/>
            <person name="Psurtseva N.V."/>
            <person name="Savinova O.S."/>
            <person name="Shakhova N.V."/>
            <person name="Tyazhelova T.V."/>
            <person name="Vasina D.V."/>
        </authorList>
    </citation>
    <scope>NUCLEOTIDE SEQUENCE [LARGE SCALE GENOMIC DNA]</scope>
    <source>
        <strain evidence="1 2">LE-BIN_3174</strain>
    </source>
</reference>
<keyword evidence="2" id="KW-1185">Reference proteome</keyword>
<evidence type="ECO:0000313" key="2">
    <source>
        <dbReference type="Proteomes" id="UP000292702"/>
    </source>
</evidence>